<protein>
    <submittedName>
        <fullName evidence="2">Uncharacterized protein</fullName>
    </submittedName>
</protein>
<evidence type="ECO:0000313" key="3">
    <source>
        <dbReference type="Proteomes" id="UP000255529"/>
    </source>
</evidence>
<reference evidence="2 3" key="1">
    <citation type="submission" date="2018-06" db="EMBL/GenBank/DDBJ databases">
        <authorList>
            <consortium name="Pathogen Informatics"/>
            <person name="Doyle S."/>
        </authorList>
    </citation>
    <scope>NUCLEOTIDE SEQUENCE [LARGE SCALE GENOMIC DNA]</scope>
    <source>
        <strain evidence="2 3">NCTC11544</strain>
    </source>
</reference>
<feature type="transmembrane region" description="Helical" evidence="1">
    <location>
        <begin position="6"/>
        <end position="24"/>
    </location>
</feature>
<dbReference type="RefSeq" id="WP_017893295.1">
    <property type="nucleotide sequence ID" value="NZ_JBFQXR010000001.1"/>
</dbReference>
<organism evidence="2 3">
    <name type="scientific">Serratia quinivorans</name>
    <dbReference type="NCBI Taxonomy" id="137545"/>
    <lineage>
        <taxon>Bacteria</taxon>
        <taxon>Pseudomonadati</taxon>
        <taxon>Pseudomonadota</taxon>
        <taxon>Gammaproteobacteria</taxon>
        <taxon>Enterobacterales</taxon>
        <taxon>Yersiniaceae</taxon>
        <taxon>Serratia</taxon>
    </lineage>
</organism>
<evidence type="ECO:0000313" key="2">
    <source>
        <dbReference type="EMBL" id="SUI83384.1"/>
    </source>
</evidence>
<evidence type="ECO:0000256" key="1">
    <source>
        <dbReference type="SAM" id="Phobius"/>
    </source>
</evidence>
<keyword evidence="1" id="KW-1133">Transmembrane helix</keyword>
<keyword evidence="1" id="KW-0472">Membrane</keyword>
<sequence>MATEYLSLLAVLAGIAGFALYKHFKSQKKSTLLRPYDR</sequence>
<name>A0A380ALK1_9GAMM</name>
<keyword evidence="1" id="KW-0812">Transmembrane</keyword>
<gene>
    <name evidence="2" type="ORF">NCTC11544_04525</name>
</gene>
<dbReference type="AlphaFoldDB" id="A0A380ALK1"/>
<proteinExistence type="predicted"/>
<dbReference type="EMBL" id="UGYN01000002">
    <property type="protein sequence ID" value="SUI83384.1"/>
    <property type="molecule type" value="Genomic_DNA"/>
</dbReference>
<dbReference type="Proteomes" id="UP000255529">
    <property type="component" value="Unassembled WGS sequence"/>
</dbReference>
<accession>A0A380ALK1</accession>